<keyword evidence="4 8" id="KW-0560">Oxidoreductase</keyword>
<dbReference type="PRINTS" id="PR00463">
    <property type="entry name" value="EP450I"/>
</dbReference>
<proteinExistence type="inferred from homology"/>
<dbReference type="GO" id="GO:0020037">
    <property type="term" value="F:heme binding"/>
    <property type="evidence" value="ECO:0007669"/>
    <property type="project" value="InterPro"/>
</dbReference>
<dbReference type="GO" id="GO:0004497">
    <property type="term" value="F:monooxygenase activity"/>
    <property type="evidence" value="ECO:0007669"/>
    <property type="project" value="UniProtKB-KW"/>
</dbReference>
<dbReference type="Gene3D" id="1.10.630.10">
    <property type="entry name" value="Cytochrome P450"/>
    <property type="match status" value="1"/>
</dbReference>
<gene>
    <name evidence="9" type="ORF">OIDMADRAFT_99899</name>
</gene>
<dbReference type="GO" id="GO:0005506">
    <property type="term" value="F:iron ion binding"/>
    <property type="evidence" value="ECO:0007669"/>
    <property type="project" value="InterPro"/>
</dbReference>
<dbReference type="OrthoDB" id="3945418at2759"/>
<evidence type="ECO:0000256" key="2">
    <source>
        <dbReference type="ARBA" id="ARBA00010617"/>
    </source>
</evidence>
<dbReference type="PANTHER" id="PTHR24305:SF157">
    <property type="entry name" value="N-ACETYLTRYPTOPHAN 6-HYDROXYLASE IVOC-RELATED"/>
    <property type="match status" value="1"/>
</dbReference>
<keyword evidence="5 7" id="KW-0408">Iron</keyword>
<dbReference type="AlphaFoldDB" id="A0A0C3I0G8"/>
<dbReference type="InterPro" id="IPR001128">
    <property type="entry name" value="Cyt_P450"/>
</dbReference>
<dbReference type="Pfam" id="PF00067">
    <property type="entry name" value="p450"/>
    <property type="match status" value="1"/>
</dbReference>
<dbReference type="EMBL" id="KN832870">
    <property type="protein sequence ID" value="KIN07937.1"/>
    <property type="molecule type" value="Genomic_DNA"/>
</dbReference>
<feature type="binding site" description="axial binding residue" evidence="7">
    <location>
        <position position="422"/>
    </location>
    <ligand>
        <name>heme</name>
        <dbReference type="ChEBI" id="CHEBI:30413"/>
    </ligand>
    <ligandPart>
        <name>Fe</name>
        <dbReference type="ChEBI" id="CHEBI:18248"/>
    </ligandPart>
</feature>
<keyword evidence="10" id="KW-1185">Reference proteome</keyword>
<keyword evidence="7 8" id="KW-0349">Heme</keyword>
<evidence type="ECO:0000313" key="10">
    <source>
        <dbReference type="Proteomes" id="UP000054321"/>
    </source>
</evidence>
<dbReference type="CDD" id="cd11062">
    <property type="entry name" value="CYP58-like"/>
    <property type="match status" value="1"/>
</dbReference>
<dbReference type="STRING" id="913774.A0A0C3I0G8"/>
<dbReference type="PRINTS" id="PR00385">
    <property type="entry name" value="P450"/>
</dbReference>
<keyword evidence="6 8" id="KW-0503">Monooxygenase</keyword>
<sequence length="481" mass="54389">MFNLANHPLADFPGPRSAAFTEWYKTYRELYCGESWVRVLDELHKKYGKIVRVGPNELSFSDPAAYHEIYNGSNRWDKEPTLYQCFGQDYSTFGCLKYADAKTRRDILGPMFSRKAISDYQGLIQTNVDRLCEAVTHNNAAGKSSDLFYGFRCFAVDTIMSFCFAKSVDALGEADFKAPIVEAMYDASDCLLLFKHFPLLQSTIFRLPRSLTVMIVPQTSGITRVMKVLSRQVTQLIADNSGVREFPHPVVFQKLLDRGANAKGKALNERRMLHEAQSLLFGASDTVSNQMMLGVWHLLENPDYVRKLKEELYAAWPVLEDSPSFEELEKLPFLTAVVKESLRIGPGGIPGVLSRITPTKGLTISGSVIPKDTIVGMSVYTIHNSELIFKDPKTFDPDRWLEADSESLEKWLVPFSKGPRSCLGINLAYCELYLTIAALFRRFDLEVDSTCGMVNDLEWRDTFVARFSGHHLKVFCRPAAR</sequence>
<keyword evidence="3 7" id="KW-0479">Metal-binding</keyword>
<evidence type="ECO:0000256" key="6">
    <source>
        <dbReference type="ARBA" id="ARBA00023033"/>
    </source>
</evidence>
<evidence type="ECO:0000256" key="3">
    <source>
        <dbReference type="ARBA" id="ARBA00022723"/>
    </source>
</evidence>
<accession>A0A0C3I0G8</accession>
<evidence type="ECO:0000256" key="7">
    <source>
        <dbReference type="PIRSR" id="PIRSR602401-1"/>
    </source>
</evidence>
<protein>
    <recommendedName>
        <fullName evidence="11">Cytochrome P450</fullName>
    </recommendedName>
</protein>
<dbReference type="Proteomes" id="UP000054321">
    <property type="component" value="Unassembled WGS sequence"/>
</dbReference>
<dbReference type="InterPro" id="IPR002401">
    <property type="entry name" value="Cyt_P450_E_grp-I"/>
</dbReference>
<comment type="similarity">
    <text evidence="2 8">Belongs to the cytochrome P450 family.</text>
</comment>
<comment type="cofactor">
    <cofactor evidence="1 7">
        <name>heme</name>
        <dbReference type="ChEBI" id="CHEBI:30413"/>
    </cofactor>
</comment>
<reference evidence="9 10" key="1">
    <citation type="submission" date="2014-04" db="EMBL/GenBank/DDBJ databases">
        <authorList>
            <consortium name="DOE Joint Genome Institute"/>
            <person name="Kuo A."/>
            <person name="Martino E."/>
            <person name="Perotto S."/>
            <person name="Kohler A."/>
            <person name="Nagy L.G."/>
            <person name="Floudas D."/>
            <person name="Copeland A."/>
            <person name="Barry K.W."/>
            <person name="Cichocki N."/>
            <person name="Veneault-Fourrey C."/>
            <person name="LaButti K."/>
            <person name="Lindquist E.A."/>
            <person name="Lipzen A."/>
            <person name="Lundell T."/>
            <person name="Morin E."/>
            <person name="Murat C."/>
            <person name="Sun H."/>
            <person name="Tunlid A."/>
            <person name="Henrissat B."/>
            <person name="Grigoriev I.V."/>
            <person name="Hibbett D.S."/>
            <person name="Martin F."/>
            <person name="Nordberg H.P."/>
            <person name="Cantor M.N."/>
            <person name="Hua S.X."/>
        </authorList>
    </citation>
    <scope>NUCLEOTIDE SEQUENCE [LARGE SCALE GENOMIC DNA]</scope>
    <source>
        <strain evidence="9 10">Zn</strain>
    </source>
</reference>
<evidence type="ECO:0000313" key="9">
    <source>
        <dbReference type="EMBL" id="KIN07937.1"/>
    </source>
</evidence>
<evidence type="ECO:0000256" key="4">
    <source>
        <dbReference type="ARBA" id="ARBA00023002"/>
    </source>
</evidence>
<dbReference type="PANTHER" id="PTHR24305">
    <property type="entry name" value="CYTOCHROME P450"/>
    <property type="match status" value="1"/>
</dbReference>
<evidence type="ECO:0008006" key="11">
    <source>
        <dbReference type="Google" id="ProtNLM"/>
    </source>
</evidence>
<evidence type="ECO:0000256" key="5">
    <source>
        <dbReference type="ARBA" id="ARBA00023004"/>
    </source>
</evidence>
<evidence type="ECO:0000256" key="8">
    <source>
        <dbReference type="RuleBase" id="RU000461"/>
    </source>
</evidence>
<dbReference type="InterPro" id="IPR036396">
    <property type="entry name" value="Cyt_P450_sf"/>
</dbReference>
<dbReference type="InterPro" id="IPR050121">
    <property type="entry name" value="Cytochrome_P450_monoxygenase"/>
</dbReference>
<dbReference type="InterPro" id="IPR017972">
    <property type="entry name" value="Cyt_P450_CS"/>
</dbReference>
<organism evidence="9 10">
    <name type="scientific">Oidiodendron maius (strain Zn)</name>
    <dbReference type="NCBI Taxonomy" id="913774"/>
    <lineage>
        <taxon>Eukaryota</taxon>
        <taxon>Fungi</taxon>
        <taxon>Dikarya</taxon>
        <taxon>Ascomycota</taxon>
        <taxon>Pezizomycotina</taxon>
        <taxon>Leotiomycetes</taxon>
        <taxon>Leotiomycetes incertae sedis</taxon>
        <taxon>Myxotrichaceae</taxon>
        <taxon>Oidiodendron</taxon>
    </lineage>
</organism>
<dbReference type="HOGENOM" id="CLU_001570_14_4_1"/>
<dbReference type="PROSITE" id="PS00086">
    <property type="entry name" value="CYTOCHROME_P450"/>
    <property type="match status" value="1"/>
</dbReference>
<dbReference type="InParanoid" id="A0A0C3I0G8"/>
<dbReference type="GO" id="GO:0016705">
    <property type="term" value="F:oxidoreductase activity, acting on paired donors, with incorporation or reduction of molecular oxygen"/>
    <property type="evidence" value="ECO:0007669"/>
    <property type="project" value="InterPro"/>
</dbReference>
<dbReference type="SUPFAM" id="SSF48264">
    <property type="entry name" value="Cytochrome P450"/>
    <property type="match status" value="1"/>
</dbReference>
<evidence type="ECO:0000256" key="1">
    <source>
        <dbReference type="ARBA" id="ARBA00001971"/>
    </source>
</evidence>
<reference evidence="10" key="2">
    <citation type="submission" date="2015-01" db="EMBL/GenBank/DDBJ databases">
        <title>Evolutionary Origins and Diversification of the Mycorrhizal Mutualists.</title>
        <authorList>
            <consortium name="DOE Joint Genome Institute"/>
            <consortium name="Mycorrhizal Genomics Consortium"/>
            <person name="Kohler A."/>
            <person name="Kuo A."/>
            <person name="Nagy L.G."/>
            <person name="Floudas D."/>
            <person name="Copeland A."/>
            <person name="Barry K.W."/>
            <person name="Cichocki N."/>
            <person name="Veneault-Fourrey C."/>
            <person name="LaButti K."/>
            <person name="Lindquist E.A."/>
            <person name="Lipzen A."/>
            <person name="Lundell T."/>
            <person name="Morin E."/>
            <person name="Murat C."/>
            <person name="Riley R."/>
            <person name="Ohm R."/>
            <person name="Sun H."/>
            <person name="Tunlid A."/>
            <person name="Henrissat B."/>
            <person name="Grigoriev I.V."/>
            <person name="Hibbett D.S."/>
            <person name="Martin F."/>
        </authorList>
    </citation>
    <scope>NUCLEOTIDE SEQUENCE [LARGE SCALE GENOMIC DNA]</scope>
    <source>
        <strain evidence="10">Zn</strain>
    </source>
</reference>
<name>A0A0C3I0G8_OIDMZ</name>